<reference evidence="4 5" key="1">
    <citation type="journal article" date="2008" name="Nature">
        <title>The Trichoplax genome and the nature of placozoans.</title>
        <authorList>
            <person name="Srivastava M."/>
            <person name="Begovic E."/>
            <person name="Chapman J."/>
            <person name="Putnam N.H."/>
            <person name="Hellsten U."/>
            <person name="Kawashima T."/>
            <person name="Kuo A."/>
            <person name="Mitros T."/>
            <person name="Salamov A."/>
            <person name="Carpenter M.L."/>
            <person name="Signorovitch A.Y."/>
            <person name="Moreno M.A."/>
            <person name="Kamm K."/>
            <person name="Grimwood J."/>
            <person name="Schmutz J."/>
            <person name="Shapiro H."/>
            <person name="Grigoriev I.V."/>
            <person name="Buss L.W."/>
            <person name="Schierwater B."/>
            <person name="Dellaporta S.L."/>
            <person name="Rokhsar D.S."/>
        </authorList>
    </citation>
    <scope>NUCLEOTIDE SEQUENCE [LARGE SCALE GENOMIC DNA]</scope>
    <source>
        <strain evidence="4 5">Grell-BS-1999</strain>
    </source>
</reference>
<dbReference type="EMBL" id="DS985243">
    <property type="protein sequence ID" value="EDV27214.1"/>
    <property type="molecule type" value="Genomic_DNA"/>
</dbReference>
<evidence type="ECO:0000313" key="4">
    <source>
        <dbReference type="EMBL" id="EDV27214.1"/>
    </source>
</evidence>
<dbReference type="GO" id="GO:0051646">
    <property type="term" value="P:mitochondrion localization"/>
    <property type="evidence" value="ECO:0000318"/>
    <property type="project" value="GO_Central"/>
</dbReference>
<dbReference type="Gene3D" id="3.40.50.300">
    <property type="entry name" value="P-loop containing nucleotide triphosphate hydrolases"/>
    <property type="match status" value="1"/>
</dbReference>
<dbReference type="Proteomes" id="UP000009022">
    <property type="component" value="Unassembled WGS sequence"/>
</dbReference>
<proteinExistence type="predicted"/>
<dbReference type="OrthoDB" id="8927528at2759"/>
<dbReference type="GO" id="GO:0003924">
    <property type="term" value="F:GTPase activity"/>
    <property type="evidence" value="ECO:0000318"/>
    <property type="project" value="GO_Central"/>
</dbReference>
<dbReference type="HOGENOM" id="CLU_356160_0_0_1"/>
<dbReference type="InterPro" id="IPR027417">
    <property type="entry name" value="P-loop_NTPase"/>
</dbReference>
<dbReference type="STRING" id="10228.B3RTF2"/>
<gene>
    <name evidence="4" type="ORF">TRIADDRAFT_54944</name>
</gene>
<dbReference type="eggNOG" id="ENOG502S53H">
    <property type="taxonomic scope" value="Eukaryota"/>
</dbReference>
<evidence type="ECO:0000256" key="2">
    <source>
        <dbReference type="SAM" id="Phobius"/>
    </source>
</evidence>
<keyword evidence="2" id="KW-0472">Membrane</keyword>
<keyword evidence="2" id="KW-1133">Transmembrane helix</keyword>
<evidence type="ECO:0000313" key="5">
    <source>
        <dbReference type="Proteomes" id="UP000009022"/>
    </source>
</evidence>
<dbReference type="SUPFAM" id="SSF52540">
    <property type="entry name" value="P-loop containing nucleoside triphosphate hydrolases"/>
    <property type="match status" value="1"/>
</dbReference>
<name>B3RTF2_TRIAD</name>
<dbReference type="RefSeq" id="XP_002111210.1">
    <property type="nucleotide sequence ID" value="XM_002111174.1"/>
</dbReference>
<feature type="region of interest" description="Disordered" evidence="1">
    <location>
        <begin position="218"/>
        <end position="237"/>
    </location>
</feature>
<dbReference type="GO" id="GO:0008053">
    <property type="term" value="P:mitochondrial fusion"/>
    <property type="evidence" value="ECO:0000318"/>
    <property type="project" value="GO_Central"/>
</dbReference>
<dbReference type="GeneID" id="6752423"/>
<dbReference type="KEGG" id="tad:TRIADDRAFT_54944"/>
<dbReference type="PhylomeDB" id="B3RTF2"/>
<sequence length="788" mass="88318">MASAITKSEIDEIKSARVARNICKKYNIDSTGTKTLQDFKDRLDLFRRDATIENYKSSYCKRRIQAAITKFEESKLQVINLSLQAKELIFQELQPEIVDIVNVIDEHYLENINNQIANFYNMKYPILVAGEVSAGKSSLINLILGKSVLPVGHLHTTKCICQLHYSIDSCLKPFIWNKRDKKLEPLQPIHIDKVSDLVKKIKSAQDLISKKKISTNAAEEGHSSLQQDEDYTDTEETPVLSTSVNDITVNCDLPDVELTSGKIEVHWSFDFLKDGIFLVDSPGIGETSLATQQLVNYLPKACSLVYVINPSNAGGILEDRLVRLLRVAQNTGNGNFKRFSPESAIFICNKWDLISDTNRPKVEESIKKNLKRLWPGFHDSQLILLSSQITANHLKAGYISDDLKTVYSLLSQLLEDSLKKTIVNYSCWLDTLLKVVAHRYRLLANCSRLDQKNRISYLDSLINNTSSAKTVVENQDFHIGIEKIIDDNTEQITTSLLHFFNSNKFKFSMTHWTLDDIPIREKVTNIEDVISKLIDDRFIRLLTVWEDHNNLLKQFYVKVRKSLDSRYEQALKELDDLENKLAVDVSILNNIQDLENVSSLIENSSYADGIPSKGKGLRRSLLAGLGVVTGTLSGSAVGATVGLTIADGVGAAVVGGVIGGATAGIGIIITIIVAAAVVTAIWSASKINRQTKRILHVLEKISPKILSELAQKNKARQVALNYTNPVKESIENMRRQMIRQVEANETLINQVNQKDYSMARDIALDKISIINKLRKNINDVLNSYDCGI</sequence>
<protein>
    <recommendedName>
        <fullName evidence="3">Dynamin N-terminal domain-containing protein</fullName>
    </recommendedName>
</protein>
<keyword evidence="2" id="KW-0812">Transmembrane</keyword>
<feature type="compositionally biased region" description="Acidic residues" evidence="1">
    <location>
        <begin position="227"/>
        <end position="236"/>
    </location>
</feature>
<dbReference type="InterPro" id="IPR045063">
    <property type="entry name" value="Dynamin_N"/>
</dbReference>
<dbReference type="GO" id="GO:0005741">
    <property type="term" value="C:mitochondrial outer membrane"/>
    <property type="evidence" value="ECO:0000318"/>
    <property type="project" value="GO_Central"/>
</dbReference>
<dbReference type="AlphaFoldDB" id="B3RTF2"/>
<evidence type="ECO:0000259" key="3">
    <source>
        <dbReference type="Pfam" id="PF00350"/>
    </source>
</evidence>
<dbReference type="PANTHER" id="PTHR26392:SF92">
    <property type="entry name" value="PROTEIN KINASE DOMAIN-CONTAINING PROTEIN"/>
    <property type="match status" value="1"/>
</dbReference>
<organism evidence="4 5">
    <name type="scientific">Trichoplax adhaerens</name>
    <name type="common">Trichoplax reptans</name>
    <dbReference type="NCBI Taxonomy" id="10228"/>
    <lineage>
        <taxon>Eukaryota</taxon>
        <taxon>Metazoa</taxon>
        <taxon>Placozoa</taxon>
        <taxon>Uniplacotomia</taxon>
        <taxon>Trichoplacea</taxon>
        <taxon>Trichoplacidae</taxon>
        <taxon>Trichoplax</taxon>
    </lineage>
</organism>
<keyword evidence="5" id="KW-1185">Reference proteome</keyword>
<dbReference type="Pfam" id="PF00350">
    <property type="entry name" value="Dynamin_N"/>
    <property type="match status" value="1"/>
</dbReference>
<feature type="transmembrane region" description="Helical" evidence="2">
    <location>
        <begin position="651"/>
        <end position="684"/>
    </location>
</feature>
<accession>B3RTF2</accession>
<feature type="domain" description="Dynamin N-terminal" evidence="3">
    <location>
        <begin position="126"/>
        <end position="310"/>
    </location>
</feature>
<dbReference type="PANTHER" id="PTHR26392">
    <property type="entry name" value="MITOGEN-ACTIVATED PROTEIN KINASE KINASE KINASE 7-RELATED"/>
    <property type="match status" value="1"/>
</dbReference>
<dbReference type="InParanoid" id="B3RTF2"/>
<dbReference type="CTD" id="6752423"/>
<evidence type="ECO:0000256" key="1">
    <source>
        <dbReference type="SAM" id="MobiDB-lite"/>
    </source>
</evidence>